<protein>
    <submittedName>
        <fullName evidence="2">Outer membrane protein beta-barrel domain protein</fullName>
    </submittedName>
</protein>
<dbReference type="STRING" id="314285.KT71_03557"/>
<name>A4A7M3_9GAMM</name>
<comment type="caution">
    <text evidence="2">The sequence shown here is derived from an EMBL/GenBank/DDBJ whole genome shotgun (WGS) entry which is preliminary data.</text>
</comment>
<dbReference type="AlphaFoldDB" id="A4A7M3"/>
<accession>A4A7M3</accession>
<feature type="signal peptide" evidence="1">
    <location>
        <begin position="1"/>
        <end position="29"/>
    </location>
</feature>
<dbReference type="EMBL" id="AAOA02000002">
    <property type="protein sequence ID" value="EAQ98292.2"/>
    <property type="molecule type" value="Genomic_DNA"/>
</dbReference>
<reference evidence="2 3" key="1">
    <citation type="journal article" date="2007" name="Proc. Natl. Acad. Sci. U.S.A.">
        <title>Characterization of a marine gammaproteobacterium capable of aerobic anoxygenic photosynthesis.</title>
        <authorList>
            <person name="Fuchs B.M."/>
            <person name="Spring S."/>
            <person name="Teeling H."/>
            <person name="Quast C."/>
            <person name="Wulf J."/>
            <person name="Schattenhofer M."/>
            <person name="Yan S."/>
            <person name="Ferriera S."/>
            <person name="Johnson J."/>
            <person name="Glockner F.O."/>
            <person name="Amann R."/>
        </authorList>
    </citation>
    <scope>NUCLEOTIDE SEQUENCE [LARGE SCALE GENOMIC DNA]</scope>
    <source>
        <strain evidence="2">KT71</strain>
    </source>
</reference>
<evidence type="ECO:0000313" key="2">
    <source>
        <dbReference type="EMBL" id="EAQ98292.2"/>
    </source>
</evidence>
<sequence length="284" mass="31429">MRPKAIAPFVSRTALFPSVFCVFAGFAHAEAPVDYASRFFDDKHKLSIGATRQTTEITIAATTENFEPTPLTLDDLGVSNSDNSYFIDYRYKFSERWSLFAGAYSFSGSGENVWSRDFNFDGTEFTANTRVRADLEIDTYMVDLLYTVHRSDNVQVLLGAGFHALDFGIGLRGRLEINGESAEVATAGTTLLAPVPNVRGSASWALNDRIYVSLVGGWLSANVDEYEGDFVYAHLRGFYRIGEKFGVSLGYQSTDIDIKRVRATDTVDLNAQLDGPTVTLTYSF</sequence>
<evidence type="ECO:0000313" key="3">
    <source>
        <dbReference type="Proteomes" id="UP000019205"/>
    </source>
</evidence>
<dbReference type="Proteomes" id="UP000019205">
    <property type="component" value="Chromosome"/>
</dbReference>
<organism evidence="2 3">
    <name type="scientific">Congregibacter litoralis KT71</name>
    <dbReference type="NCBI Taxonomy" id="314285"/>
    <lineage>
        <taxon>Bacteria</taxon>
        <taxon>Pseudomonadati</taxon>
        <taxon>Pseudomonadota</taxon>
        <taxon>Gammaproteobacteria</taxon>
        <taxon>Cellvibrionales</taxon>
        <taxon>Halieaceae</taxon>
        <taxon>Congregibacter</taxon>
    </lineage>
</organism>
<dbReference type="HOGENOM" id="CLU_1018506_0_0_6"/>
<dbReference type="eggNOG" id="ENOG50331WP">
    <property type="taxonomic scope" value="Bacteria"/>
</dbReference>
<keyword evidence="3" id="KW-1185">Reference proteome</keyword>
<evidence type="ECO:0000256" key="1">
    <source>
        <dbReference type="SAM" id="SignalP"/>
    </source>
</evidence>
<gene>
    <name evidence="2" type="ORF">KT71_03557</name>
</gene>
<proteinExistence type="predicted"/>
<keyword evidence="1" id="KW-0732">Signal</keyword>
<feature type="chain" id="PRO_5002665533" evidence="1">
    <location>
        <begin position="30"/>
        <end position="284"/>
    </location>
</feature>
<reference evidence="2 3" key="2">
    <citation type="journal article" date="2009" name="PLoS ONE">
        <title>The photosynthetic apparatus and its regulation in the aerobic gammaproteobacterium Congregibacter litoralis gen. nov., sp. nov.</title>
        <authorList>
            <person name="Spring S."/>
            <person name="Lunsdorf H."/>
            <person name="Fuchs B.M."/>
            <person name="Tindall B.J."/>
        </authorList>
    </citation>
    <scope>NUCLEOTIDE SEQUENCE [LARGE SCALE GENOMIC DNA]</scope>
    <source>
        <strain evidence="2">KT71</strain>
    </source>
</reference>